<keyword evidence="4" id="KW-1185">Reference proteome</keyword>
<dbReference type="Pfam" id="PF07963">
    <property type="entry name" value="N_methyl"/>
    <property type="match status" value="1"/>
</dbReference>
<dbReference type="SUPFAM" id="SSF54523">
    <property type="entry name" value="Pili subunits"/>
    <property type="match status" value="1"/>
</dbReference>
<evidence type="ECO:0000256" key="1">
    <source>
        <dbReference type="SAM" id="Phobius"/>
    </source>
</evidence>
<accession>A0A5C6AT57</accession>
<evidence type="ECO:0000259" key="2">
    <source>
        <dbReference type="Pfam" id="PF07596"/>
    </source>
</evidence>
<dbReference type="RefSeq" id="WP_146520567.1">
    <property type="nucleotide sequence ID" value="NZ_CP151726.1"/>
</dbReference>
<protein>
    <recommendedName>
        <fullName evidence="2">DUF1559 domain-containing protein</fullName>
    </recommendedName>
</protein>
<dbReference type="PANTHER" id="PTHR30093:SF2">
    <property type="entry name" value="TYPE II SECRETION SYSTEM PROTEIN H"/>
    <property type="match status" value="1"/>
</dbReference>
<dbReference type="InterPro" id="IPR011453">
    <property type="entry name" value="DUF1559"/>
</dbReference>
<dbReference type="NCBIfam" id="TIGR04294">
    <property type="entry name" value="pre_pil_HX9DG"/>
    <property type="match status" value="1"/>
</dbReference>
<organism evidence="3 4">
    <name type="scientific">Stieleria varia</name>
    <dbReference type="NCBI Taxonomy" id="2528005"/>
    <lineage>
        <taxon>Bacteria</taxon>
        <taxon>Pseudomonadati</taxon>
        <taxon>Planctomycetota</taxon>
        <taxon>Planctomycetia</taxon>
        <taxon>Pirellulales</taxon>
        <taxon>Pirellulaceae</taxon>
        <taxon>Stieleria</taxon>
    </lineage>
</organism>
<keyword evidence="1" id="KW-0472">Membrane</keyword>
<dbReference type="AlphaFoldDB" id="A0A5C6AT57"/>
<dbReference type="Gene3D" id="3.30.700.10">
    <property type="entry name" value="Glycoprotein, Type 4 Pilin"/>
    <property type="match status" value="1"/>
</dbReference>
<feature type="domain" description="DUF1559" evidence="2">
    <location>
        <begin position="49"/>
        <end position="354"/>
    </location>
</feature>
<dbReference type="NCBIfam" id="TIGR02532">
    <property type="entry name" value="IV_pilin_GFxxxE"/>
    <property type="match status" value="1"/>
</dbReference>
<gene>
    <name evidence="3" type="ORF">Pla52n_32410</name>
</gene>
<dbReference type="PANTHER" id="PTHR30093">
    <property type="entry name" value="GENERAL SECRETION PATHWAY PROTEIN G"/>
    <property type="match status" value="1"/>
</dbReference>
<sequence length="374" mass="41699">MSTSSRGSVPSISDTRKRYAGERAFTLVELLVVIAIIGILVGLLLPAVQAAREAARRMSCSNNLKQIGIAVHNYHDAFRQIPGNLGSPDTTSTSGPTPPACPSWLVTILPQLEQTAVAEKLDYSGTDFSDTNASGLPNKNWKVMSESRVPSYYCPSSAMPKERIQNASNATRAWDSNAPATYSVQIPDYVGSVGYYYDPGDTEFNWDRYYNGTATWTGYGWLQDDGFFSMRNNRFTRRTFASVLDGLSNTIAVGEHGAYMYDFDRKRYDARPGRGNGGMWSSNRMFFEWGAAPWWGQTANVTVPRFPNNSLYSGNYTQEWETTLHNGFRSQHVGGVQFLYGDGSVRFITDSVDFVNVFPALNGRADHWVIDKEY</sequence>
<dbReference type="Proteomes" id="UP000320176">
    <property type="component" value="Unassembled WGS sequence"/>
</dbReference>
<keyword evidence="1" id="KW-1133">Transmembrane helix</keyword>
<evidence type="ECO:0000313" key="4">
    <source>
        <dbReference type="Proteomes" id="UP000320176"/>
    </source>
</evidence>
<dbReference type="InterPro" id="IPR012902">
    <property type="entry name" value="N_methyl_site"/>
</dbReference>
<reference evidence="3 4" key="1">
    <citation type="submission" date="2019-02" db="EMBL/GenBank/DDBJ databases">
        <title>Deep-cultivation of Planctomycetes and their phenomic and genomic characterization uncovers novel biology.</title>
        <authorList>
            <person name="Wiegand S."/>
            <person name="Jogler M."/>
            <person name="Boedeker C."/>
            <person name="Pinto D."/>
            <person name="Vollmers J."/>
            <person name="Rivas-Marin E."/>
            <person name="Kohn T."/>
            <person name="Peeters S.H."/>
            <person name="Heuer A."/>
            <person name="Rast P."/>
            <person name="Oberbeckmann S."/>
            <person name="Bunk B."/>
            <person name="Jeske O."/>
            <person name="Meyerdierks A."/>
            <person name="Storesund J.E."/>
            <person name="Kallscheuer N."/>
            <person name="Luecker S."/>
            <person name="Lage O.M."/>
            <person name="Pohl T."/>
            <person name="Merkel B.J."/>
            <person name="Hornburger P."/>
            <person name="Mueller R.-W."/>
            <person name="Bruemmer F."/>
            <person name="Labrenz M."/>
            <person name="Spormann A.M."/>
            <person name="Op Den Camp H."/>
            <person name="Overmann J."/>
            <person name="Amann R."/>
            <person name="Jetten M.S.M."/>
            <person name="Mascher T."/>
            <person name="Medema M.H."/>
            <person name="Devos D.P."/>
            <person name="Kaster A.-K."/>
            <person name="Ovreas L."/>
            <person name="Rohde M."/>
            <person name="Galperin M.Y."/>
            <person name="Jogler C."/>
        </authorList>
    </citation>
    <scope>NUCLEOTIDE SEQUENCE [LARGE SCALE GENOMIC DNA]</scope>
    <source>
        <strain evidence="3 4">Pla52n</strain>
    </source>
</reference>
<dbReference type="OrthoDB" id="280382at2"/>
<feature type="transmembrane region" description="Helical" evidence="1">
    <location>
        <begin position="24"/>
        <end position="48"/>
    </location>
</feature>
<dbReference type="Pfam" id="PF07596">
    <property type="entry name" value="SBP_bac_10"/>
    <property type="match status" value="1"/>
</dbReference>
<dbReference type="InterPro" id="IPR027558">
    <property type="entry name" value="Pre_pil_HX9DG_C"/>
</dbReference>
<comment type="caution">
    <text evidence="3">The sequence shown here is derived from an EMBL/GenBank/DDBJ whole genome shotgun (WGS) entry which is preliminary data.</text>
</comment>
<keyword evidence="1" id="KW-0812">Transmembrane</keyword>
<proteinExistence type="predicted"/>
<evidence type="ECO:0000313" key="3">
    <source>
        <dbReference type="EMBL" id="TWU02192.1"/>
    </source>
</evidence>
<dbReference type="InterPro" id="IPR045584">
    <property type="entry name" value="Pilin-like"/>
</dbReference>
<dbReference type="EMBL" id="SJPN01000004">
    <property type="protein sequence ID" value="TWU02192.1"/>
    <property type="molecule type" value="Genomic_DNA"/>
</dbReference>
<name>A0A5C6AT57_9BACT</name>